<dbReference type="InterPro" id="IPR017850">
    <property type="entry name" value="Alkaline_phosphatase_core_sf"/>
</dbReference>
<dbReference type="Pfam" id="PF01663">
    <property type="entry name" value="Phosphodiest"/>
    <property type="match status" value="1"/>
</dbReference>
<dbReference type="PATRIC" id="fig|80854.5.peg.4186"/>
<reference evidence="2 4" key="1">
    <citation type="submission" date="2016-11" db="EMBL/GenBank/DDBJ databases">
        <authorList>
            <person name="Jaros S."/>
            <person name="Januszkiewicz K."/>
            <person name="Wedrychowicz H."/>
        </authorList>
    </citation>
    <scope>NUCLEOTIDE SEQUENCE [LARGE SCALE GENOMIC DNA]</scope>
    <source>
        <strain evidence="2">NVI 5450</strain>
    </source>
</reference>
<dbReference type="SUPFAM" id="SSF53649">
    <property type="entry name" value="Alkaline phosphatase-like"/>
    <property type="match status" value="1"/>
</dbReference>
<dbReference type="Proteomes" id="UP000183794">
    <property type="component" value="Unassembled WGS sequence"/>
</dbReference>
<evidence type="ECO:0000313" key="2">
    <source>
        <dbReference type="EMBL" id="SGZ00323.1"/>
    </source>
</evidence>
<dbReference type="EMBL" id="FPLJ01000051">
    <property type="protein sequence ID" value="SGY91070.1"/>
    <property type="molecule type" value="Genomic_DNA"/>
</dbReference>
<name>A0A090IGU2_9GAMM</name>
<dbReference type="STRING" id="80854.MVIS_3956"/>
<dbReference type="RefSeq" id="WP_045111916.1">
    <property type="nucleotide sequence ID" value="NZ_CAWQZC010000150.1"/>
</dbReference>
<keyword evidence="3" id="KW-1185">Reference proteome</keyword>
<evidence type="ECO:0000313" key="3">
    <source>
        <dbReference type="Proteomes" id="UP000182660"/>
    </source>
</evidence>
<dbReference type="InterPro" id="IPR002591">
    <property type="entry name" value="Phosphodiest/P_Trfase"/>
</dbReference>
<organism evidence="2 4">
    <name type="scientific">Moritella viscosa</name>
    <dbReference type="NCBI Taxonomy" id="80854"/>
    <lineage>
        <taxon>Bacteria</taxon>
        <taxon>Pseudomonadati</taxon>
        <taxon>Pseudomonadota</taxon>
        <taxon>Gammaproteobacteria</taxon>
        <taxon>Alteromonadales</taxon>
        <taxon>Moritellaceae</taxon>
        <taxon>Moritella</taxon>
    </lineage>
</organism>
<protein>
    <recommendedName>
        <fullName evidence="5">Nucleotide pyrophosphatase</fullName>
    </recommendedName>
</protein>
<dbReference type="OrthoDB" id="9771966at2"/>
<evidence type="ECO:0008006" key="5">
    <source>
        <dbReference type="Google" id="ProtNLM"/>
    </source>
</evidence>
<dbReference type="PANTHER" id="PTHR10151:SF120">
    <property type="entry name" value="BIS(5'-ADENOSYL)-TRIPHOSPHATASE"/>
    <property type="match status" value="1"/>
</dbReference>
<dbReference type="Proteomes" id="UP000182660">
    <property type="component" value="Unassembled WGS sequence"/>
</dbReference>
<dbReference type="AlphaFoldDB" id="A0A090IGU2"/>
<proteinExistence type="predicted"/>
<dbReference type="KEGG" id="mvs:MVIS_3956"/>
<accession>A0A090IGU2</accession>
<dbReference type="GO" id="GO:0016787">
    <property type="term" value="F:hydrolase activity"/>
    <property type="evidence" value="ECO:0007669"/>
    <property type="project" value="UniProtKB-ARBA"/>
</dbReference>
<gene>
    <name evidence="1" type="ORF">MT2528_2072</name>
    <name evidence="2" type="ORF">NVI5450_2296</name>
</gene>
<dbReference type="GeneID" id="61295973"/>
<evidence type="ECO:0000313" key="4">
    <source>
        <dbReference type="Proteomes" id="UP000183794"/>
    </source>
</evidence>
<reference evidence="1 3" key="2">
    <citation type="submission" date="2016-11" db="EMBL/GenBank/DDBJ databases">
        <authorList>
            <person name="Klemetsen T."/>
        </authorList>
    </citation>
    <scope>NUCLEOTIDE SEQUENCE [LARGE SCALE GENOMIC DNA]</scope>
    <source>
        <strain evidence="1">MT 2528</strain>
    </source>
</reference>
<sequence length="289" mass="32791">MNNKVILVVLDGLNHQVARECMGYLNALIEQDRATLYPIISELPSMSRPLYECLLTGVTPAQSGIVNNDIVRLSHHSSIFSLAKKASLTTAAAAYHWMSELYNIAPYNAVRDRFTQDPSLNIQHGCFYHLDHYPDEMLFLDAEHLRQQHQPDFLLIHPMNIDDTGHKFGLDSSQYRNSARRVDIILSNYMDIWLQAGYQTMITSDHGMNNDKSHGGILPEERAVPLFVIGEHFSHQPTTMKQTDICGNVCQLLGLTDHDKSYNQDLLIKKPELLINQSSSLNQTVQECK</sequence>
<dbReference type="Gene3D" id="3.40.720.10">
    <property type="entry name" value="Alkaline Phosphatase, subunit A"/>
    <property type="match status" value="1"/>
</dbReference>
<dbReference type="HOGENOM" id="CLU_087217_0_0_6"/>
<dbReference type="EMBL" id="FPLD01000061">
    <property type="protein sequence ID" value="SGZ00323.1"/>
    <property type="molecule type" value="Genomic_DNA"/>
</dbReference>
<dbReference type="PANTHER" id="PTHR10151">
    <property type="entry name" value="ECTONUCLEOTIDE PYROPHOSPHATASE/PHOSPHODIESTERASE"/>
    <property type="match status" value="1"/>
</dbReference>
<evidence type="ECO:0000313" key="1">
    <source>
        <dbReference type="EMBL" id="SGY91070.1"/>
    </source>
</evidence>